<name>A0AAD4PYC8_9EURO</name>
<dbReference type="Proteomes" id="UP001201262">
    <property type="component" value="Unassembled WGS sequence"/>
</dbReference>
<organism evidence="1 2">
    <name type="scientific">Talaromyces proteolyticus</name>
    <dbReference type="NCBI Taxonomy" id="1131652"/>
    <lineage>
        <taxon>Eukaryota</taxon>
        <taxon>Fungi</taxon>
        <taxon>Dikarya</taxon>
        <taxon>Ascomycota</taxon>
        <taxon>Pezizomycotina</taxon>
        <taxon>Eurotiomycetes</taxon>
        <taxon>Eurotiomycetidae</taxon>
        <taxon>Eurotiales</taxon>
        <taxon>Trichocomaceae</taxon>
        <taxon>Talaromyces</taxon>
        <taxon>Talaromyces sect. Bacilispori</taxon>
    </lineage>
</organism>
<evidence type="ECO:0000313" key="2">
    <source>
        <dbReference type="Proteomes" id="UP001201262"/>
    </source>
</evidence>
<dbReference type="GeneID" id="70240264"/>
<dbReference type="AlphaFoldDB" id="A0AAD4PYC8"/>
<gene>
    <name evidence="1" type="ORF">BGW36DRAFT_217002</name>
</gene>
<reference evidence="1" key="1">
    <citation type="submission" date="2021-12" db="EMBL/GenBank/DDBJ databases">
        <title>Convergent genome expansion in fungi linked to evolution of root-endophyte symbiosis.</title>
        <authorList>
            <consortium name="DOE Joint Genome Institute"/>
            <person name="Ke Y.-H."/>
            <person name="Bonito G."/>
            <person name="Liao H.-L."/>
            <person name="Looney B."/>
            <person name="Rojas-Flechas A."/>
            <person name="Nash J."/>
            <person name="Hameed K."/>
            <person name="Schadt C."/>
            <person name="Martin F."/>
            <person name="Crous P.W."/>
            <person name="Miettinen O."/>
            <person name="Magnuson J.K."/>
            <person name="Labbe J."/>
            <person name="Jacobson D."/>
            <person name="Doktycz M.J."/>
            <person name="Veneault-Fourrey C."/>
            <person name="Kuo A."/>
            <person name="Mondo S."/>
            <person name="Calhoun S."/>
            <person name="Riley R."/>
            <person name="Ohm R."/>
            <person name="LaButti K."/>
            <person name="Andreopoulos B."/>
            <person name="Pangilinan J."/>
            <person name="Nolan M."/>
            <person name="Tritt A."/>
            <person name="Clum A."/>
            <person name="Lipzen A."/>
            <person name="Daum C."/>
            <person name="Barry K."/>
            <person name="Grigoriev I.V."/>
            <person name="Vilgalys R."/>
        </authorList>
    </citation>
    <scope>NUCLEOTIDE SEQUENCE</scope>
    <source>
        <strain evidence="1">PMI_201</strain>
    </source>
</reference>
<accession>A0AAD4PYC8</accession>
<keyword evidence="2" id="KW-1185">Reference proteome</keyword>
<proteinExistence type="predicted"/>
<dbReference type="RefSeq" id="XP_046069804.1">
    <property type="nucleotide sequence ID" value="XM_046209977.1"/>
</dbReference>
<sequence length="174" mass="19430">MSSSLHTFRRAEEDRLGLAGGHLQGGKWILRHADTARPHTAFTLVDLNSNNYDIEYSGKLPNGNYGSTLRIVTRRSNWHPNLTLNYPSTRHRHDRDERRVRCAVGETSSSLVASIKRGSSKHQQVDMYNGIIYPHIETSRESGDPSPIGARTGSIACSPQTPSCDAPVLSRFFR</sequence>
<comment type="caution">
    <text evidence="1">The sequence shown here is derived from an EMBL/GenBank/DDBJ whole genome shotgun (WGS) entry which is preliminary data.</text>
</comment>
<protein>
    <submittedName>
        <fullName evidence="1">Uncharacterized protein</fullName>
    </submittedName>
</protein>
<evidence type="ECO:0000313" key="1">
    <source>
        <dbReference type="EMBL" id="KAH8694134.1"/>
    </source>
</evidence>
<dbReference type="EMBL" id="JAJTJA010000009">
    <property type="protein sequence ID" value="KAH8694134.1"/>
    <property type="molecule type" value="Genomic_DNA"/>
</dbReference>